<name>A0A8S1FAX5_9PELO</name>
<dbReference type="SMART" id="SM00360">
    <property type="entry name" value="RRM"/>
    <property type="match status" value="3"/>
</dbReference>
<evidence type="ECO:0000313" key="5">
    <source>
        <dbReference type="EMBL" id="CAB3411037.1"/>
    </source>
</evidence>
<dbReference type="InterPro" id="IPR035979">
    <property type="entry name" value="RBD_domain_sf"/>
</dbReference>
<feature type="domain" description="RRM" evidence="4">
    <location>
        <begin position="335"/>
        <end position="409"/>
    </location>
</feature>
<dbReference type="PROSITE" id="PS50102">
    <property type="entry name" value="RRM"/>
    <property type="match status" value="2"/>
</dbReference>
<dbReference type="Gene3D" id="3.30.70.330">
    <property type="match status" value="3"/>
</dbReference>
<dbReference type="OrthoDB" id="6407164at2759"/>
<comment type="caution">
    <text evidence="5">The sequence shown here is derived from an EMBL/GenBank/DDBJ whole genome shotgun (WGS) entry which is preliminary data.</text>
</comment>
<dbReference type="Pfam" id="PF00076">
    <property type="entry name" value="RRM_1"/>
    <property type="match status" value="2"/>
</dbReference>
<accession>A0A8S1FAX5</accession>
<dbReference type="PANTHER" id="PTHR23189">
    <property type="entry name" value="RNA RECOGNITION MOTIF-CONTAINING"/>
    <property type="match status" value="1"/>
</dbReference>
<proteinExistence type="predicted"/>
<protein>
    <recommendedName>
        <fullName evidence="4">RRM domain-containing protein</fullName>
    </recommendedName>
</protein>
<evidence type="ECO:0000259" key="4">
    <source>
        <dbReference type="PROSITE" id="PS50102"/>
    </source>
</evidence>
<keyword evidence="1 2" id="KW-0694">RNA-binding</keyword>
<sequence length="476" mass="52226">MDQQDDEEATNVFASVINANDDEMVLTTSNANRESRHVAVYGLPTTLSQDTINTFFTNYGRVQKIERIADGSIVVSFMDVRSAQKAQSGDNRIDPSTPFRIAFYEPDVKTGVIPSLMSLPTPATSISAASADPLKTTPPKTKDSRIERPSSSAIPTANRPISKKVNRPLKEQQQQQISSLETPTTSTAPTIPTQPTTSSLVSTTSVGGVGNAGASASHQAIIVERLPNRSDATIKEQLREQLKRYGRNISDIIVENDGDSKKAIVWFQRVDADKVILEQNPVILNQRVRLRVISNISGSSTSTSSQETKTANTPSNASNARRADEVDAFHPKSSRTLYVGGLETRVSDESLRRRFAKFGEILDIDVKNFESPSPFAFLQFADIDSAVRAINANSAMTNKKGKPNFGRSMTSHKLWIGHLPEKASADYITQKLKALSDSVVDFVLDMRERQAIVIFNTQEAATQAYNRIRVGNPKPL</sequence>
<dbReference type="GO" id="GO:0003723">
    <property type="term" value="F:RNA binding"/>
    <property type="evidence" value="ECO:0007669"/>
    <property type="project" value="UniProtKB-UniRule"/>
</dbReference>
<reference evidence="5 6" key="1">
    <citation type="submission" date="2020-04" db="EMBL/GenBank/DDBJ databases">
        <authorList>
            <person name="Laetsch R D."/>
            <person name="Stevens L."/>
            <person name="Kumar S."/>
            <person name="Blaxter L. M."/>
        </authorList>
    </citation>
    <scope>NUCLEOTIDE SEQUENCE [LARGE SCALE GENOMIC DNA]</scope>
</reference>
<dbReference type="Proteomes" id="UP000494206">
    <property type="component" value="Unassembled WGS sequence"/>
</dbReference>
<dbReference type="EMBL" id="CADEPM010000012">
    <property type="protein sequence ID" value="CAB3411037.1"/>
    <property type="molecule type" value="Genomic_DNA"/>
</dbReference>
<evidence type="ECO:0000256" key="1">
    <source>
        <dbReference type="ARBA" id="ARBA00022884"/>
    </source>
</evidence>
<keyword evidence="6" id="KW-1185">Reference proteome</keyword>
<feature type="region of interest" description="Disordered" evidence="3">
    <location>
        <begin position="298"/>
        <end position="326"/>
    </location>
</feature>
<evidence type="ECO:0000256" key="2">
    <source>
        <dbReference type="PROSITE-ProRule" id="PRU00176"/>
    </source>
</evidence>
<evidence type="ECO:0000313" key="6">
    <source>
        <dbReference type="Proteomes" id="UP000494206"/>
    </source>
</evidence>
<evidence type="ECO:0000256" key="3">
    <source>
        <dbReference type="SAM" id="MobiDB-lite"/>
    </source>
</evidence>
<dbReference type="InterPro" id="IPR000504">
    <property type="entry name" value="RRM_dom"/>
</dbReference>
<feature type="region of interest" description="Disordered" evidence="3">
    <location>
        <begin position="127"/>
        <end position="205"/>
    </location>
</feature>
<gene>
    <name evidence="5" type="ORF">CBOVIS_LOCUS12474</name>
</gene>
<dbReference type="InterPro" id="IPR012677">
    <property type="entry name" value="Nucleotide-bd_a/b_plait_sf"/>
</dbReference>
<feature type="domain" description="RRM" evidence="4">
    <location>
        <begin position="36"/>
        <end position="106"/>
    </location>
</feature>
<feature type="compositionally biased region" description="Low complexity" evidence="3">
    <location>
        <begin position="298"/>
        <end position="310"/>
    </location>
</feature>
<organism evidence="5 6">
    <name type="scientific">Caenorhabditis bovis</name>
    <dbReference type="NCBI Taxonomy" id="2654633"/>
    <lineage>
        <taxon>Eukaryota</taxon>
        <taxon>Metazoa</taxon>
        <taxon>Ecdysozoa</taxon>
        <taxon>Nematoda</taxon>
        <taxon>Chromadorea</taxon>
        <taxon>Rhabditida</taxon>
        <taxon>Rhabditina</taxon>
        <taxon>Rhabditomorpha</taxon>
        <taxon>Rhabditoidea</taxon>
        <taxon>Rhabditidae</taxon>
        <taxon>Peloderinae</taxon>
        <taxon>Caenorhabditis</taxon>
    </lineage>
</organism>
<feature type="compositionally biased region" description="Low complexity" evidence="3">
    <location>
        <begin position="178"/>
        <end position="205"/>
    </location>
</feature>
<dbReference type="SUPFAM" id="SSF54928">
    <property type="entry name" value="RNA-binding domain, RBD"/>
    <property type="match status" value="2"/>
</dbReference>
<dbReference type="AlphaFoldDB" id="A0A8S1FAX5"/>